<sequence>MFIIRIELDATPVLLEKNDNEETLPDQFSVSQDTELDWFNLVRVDEFALPDLNAEVIAGAGCSNSTAVVLEGDKENGNTAGESINTNSNVNVPDRENNMDDLEYDDQRETGACAGDVAVANDVVNT</sequence>
<dbReference type="Proteomes" id="UP001428341">
    <property type="component" value="Unassembled WGS sequence"/>
</dbReference>
<comment type="caution">
    <text evidence="2">The sequence shown here is derived from an EMBL/GenBank/DDBJ whole genome shotgun (WGS) entry which is preliminary data.</text>
</comment>
<evidence type="ECO:0000256" key="1">
    <source>
        <dbReference type="SAM" id="MobiDB-lite"/>
    </source>
</evidence>
<evidence type="ECO:0000313" key="3">
    <source>
        <dbReference type="Proteomes" id="UP001428341"/>
    </source>
</evidence>
<feature type="compositionally biased region" description="Polar residues" evidence="1">
    <location>
        <begin position="77"/>
        <end position="91"/>
    </location>
</feature>
<accession>A0AAP0QM76</accession>
<proteinExistence type="predicted"/>
<dbReference type="EMBL" id="JBCGBO010000005">
    <property type="protein sequence ID" value="KAK9199775.1"/>
    <property type="molecule type" value="Genomic_DNA"/>
</dbReference>
<name>A0AAP0QM76_9ROSI</name>
<keyword evidence="3" id="KW-1185">Reference proteome</keyword>
<evidence type="ECO:0000313" key="2">
    <source>
        <dbReference type="EMBL" id="KAK9199775.1"/>
    </source>
</evidence>
<dbReference type="AlphaFoldDB" id="A0AAP0QM76"/>
<feature type="region of interest" description="Disordered" evidence="1">
    <location>
        <begin position="74"/>
        <end position="100"/>
    </location>
</feature>
<protein>
    <submittedName>
        <fullName evidence="2">Uncharacterized protein</fullName>
    </submittedName>
</protein>
<organism evidence="2 3">
    <name type="scientific">Citrus x changshan-huyou</name>
    <dbReference type="NCBI Taxonomy" id="2935761"/>
    <lineage>
        <taxon>Eukaryota</taxon>
        <taxon>Viridiplantae</taxon>
        <taxon>Streptophyta</taxon>
        <taxon>Embryophyta</taxon>
        <taxon>Tracheophyta</taxon>
        <taxon>Spermatophyta</taxon>
        <taxon>Magnoliopsida</taxon>
        <taxon>eudicotyledons</taxon>
        <taxon>Gunneridae</taxon>
        <taxon>Pentapetalae</taxon>
        <taxon>rosids</taxon>
        <taxon>malvids</taxon>
        <taxon>Sapindales</taxon>
        <taxon>Rutaceae</taxon>
        <taxon>Aurantioideae</taxon>
        <taxon>Citrus</taxon>
    </lineage>
</organism>
<gene>
    <name evidence="2" type="ORF">WN944_014968</name>
</gene>
<reference evidence="2 3" key="1">
    <citation type="submission" date="2024-05" db="EMBL/GenBank/DDBJ databases">
        <title>Haplotype-resolved chromosome-level genome assembly of Huyou (Citrus changshanensis).</title>
        <authorList>
            <person name="Miao C."/>
            <person name="Chen W."/>
            <person name="Wu Y."/>
            <person name="Wang L."/>
            <person name="Zhao S."/>
            <person name="Grierson D."/>
            <person name="Xu C."/>
            <person name="Chen K."/>
        </authorList>
    </citation>
    <scope>NUCLEOTIDE SEQUENCE [LARGE SCALE GENOMIC DNA]</scope>
    <source>
        <strain evidence="2">01-14</strain>
        <tissue evidence="2">Leaf</tissue>
    </source>
</reference>